<evidence type="ECO:0000313" key="2">
    <source>
        <dbReference type="EMBL" id="CUS35502.1"/>
    </source>
</evidence>
<keyword evidence="1" id="KW-0732">Signal</keyword>
<dbReference type="AlphaFoldDB" id="A0A0S4LF38"/>
<reference evidence="3" key="1">
    <citation type="submission" date="2015-10" db="EMBL/GenBank/DDBJ databases">
        <authorList>
            <person name="Luecker S."/>
            <person name="Luecker S."/>
        </authorList>
    </citation>
    <scope>NUCLEOTIDE SEQUENCE [LARGE SCALE GENOMIC DNA]</scope>
</reference>
<feature type="chain" id="PRO_5006623918" description="Lipoprotein" evidence="1">
    <location>
        <begin position="19"/>
        <end position="103"/>
    </location>
</feature>
<dbReference type="RefSeq" id="WP_090896940.1">
    <property type="nucleotide sequence ID" value="NZ_CZPZ01000012.1"/>
</dbReference>
<dbReference type="Proteomes" id="UP000198736">
    <property type="component" value="Unassembled WGS sequence"/>
</dbReference>
<evidence type="ECO:0000256" key="1">
    <source>
        <dbReference type="SAM" id="SignalP"/>
    </source>
</evidence>
<evidence type="ECO:0008006" key="4">
    <source>
        <dbReference type="Google" id="ProtNLM"/>
    </source>
</evidence>
<dbReference type="EMBL" id="CZPZ01000012">
    <property type="protein sequence ID" value="CUS35502.1"/>
    <property type="molecule type" value="Genomic_DNA"/>
</dbReference>
<organism evidence="2 3">
    <name type="scientific">Candidatus Nitrospira nitrificans</name>
    <dbReference type="NCBI Taxonomy" id="1742973"/>
    <lineage>
        <taxon>Bacteria</taxon>
        <taxon>Pseudomonadati</taxon>
        <taxon>Nitrospirota</taxon>
        <taxon>Nitrospiria</taxon>
        <taxon>Nitrospirales</taxon>
        <taxon>Nitrospiraceae</taxon>
        <taxon>Nitrospira</taxon>
    </lineage>
</organism>
<proteinExistence type="predicted"/>
<gene>
    <name evidence="2" type="ORF">COMA2_20300</name>
</gene>
<evidence type="ECO:0000313" key="3">
    <source>
        <dbReference type="Proteomes" id="UP000198736"/>
    </source>
</evidence>
<name>A0A0S4LF38_9BACT</name>
<accession>A0A0S4LF38</accession>
<sequence length="103" mass="11506">MPRFVWLLLFAFVVPACSGNNPYLEASLKPAELQGKDKGWFEKNWGAPDGKASRFFGGETWTYHRIAGGKSGAPFFNFSPNQCQITLKFDKDEKLSDSTYSGC</sequence>
<keyword evidence="3" id="KW-1185">Reference proteome</keyword>
<feature type="signal peptide" evidence="1">
    <location>
        <begin position="1"/>
        <end position="18"/>
    </location>
</feature>
<dbReference type="OrthoDB" id="9794023at2"/>
<protein>
    <recommendedName>
        <fullName evidence="4">Lipoprotein</fullName>
    </recommendedName>
</protein>